<accession>A0A5M3T2N2</accession>
<dbReference type="Gene3D" id="1.20.1260.10">
    <property type="match status" value="1"/>
</dbReference>
<evidence type="ECO:0000313" key="2">
    <source>
        <dbReference type="EMBL" id="GCE93117.1"/>
    </source>
</evidence>
<dbReference type="RefSeq" id="WP_071941238.1">
    <property type="nucleotide sequence ID" value="NZ_BIMW01000061.1"/>
</dbReference>
<feature type="domain" description="DUF305" evidence="1">
    <location>
        <begin position="63"/>
        <end position="213"/>
    </location>
</feature>
<evidence type="ECO:0000259" key="1">
    <source>
        <dbReference type="Pfam" id="PF03713"/>
    </source>
</evidence>
<organism evidence="2 3">
    <name type="scientific">Limnospira platensis NIES-46</name>
    <dbReference type="NCBI Taxonomy" id="1236695"/>
    <lineage>
        <taxon>Bacteria</taxon>
        <taxon>Bacillati</taxon>
        <taxon>Cyanobacteriota</taxon>
        <taxon>Cyanophyceae</taxon>
        <taxon>Oscillatoriophycideae</taxon>
        <taxon>Oscillatoriales</taxon>
        <taxon>Sirenicapillariaceae</taxon>
        <taxon>Limnospira</taxon>
    </lineage>
</organism>
<reference evidence="2 3" key="1">
    <citation type="journal article" date="2019" name="J Genomics">
        <title>The Draft Genome of a Hydrogen-producing Cyanobacterium, Arthrospira platensis NIES-46.</title>
        <authorList>
            <person name="Suzuki S."/>
            <person name="Yamaguchi H."/>
            <person name="Kawachi M."/>
        </authorList>
    </citation>
    <scope>NUCLEOTIDE SEQUENCE [LARGE SCALE GENOMIC DNA]</scope>
    <source>
        <strain evidence="2 3">NIES-46</strain>
    </source>
</reference>
<evidence type="ECO:0000313" key="3">
    <source>
        <dbReference type="Proteomes" id="UP000326169"/>
    </source>
</evidence>
<proteinExistence type="predicted"/>
<name>A0A5M3T2N2_LIMPL</name>
<dbReference type="InterPro" id="IPR005183">
    <property type="entry name" value="DUF305_CopM-like"/>
</dbReference>
<dbReference type="InterPro" id="IPR012347">
    <property type="entry name" value="Ferritin-like"/>
</dbReference>
<dbReference type="GeneID" id="301682067"/>
<dbReference type="Pfam" id="PF03713">
    <property type="entry name" value="DUF305"/>
    <property type="match status" value="1"/>
</dbReference>
<protein>
    <recommendedName>
        <fullName evidence="1">DUF305 domain-containing protein</fullName>
    </recommendedName>
</protein>
<sequence>MNANFRKSTWSLIAILGLIAGCDSVPPSIEEPIEITGETVPTMDHGGMDHADMDLGPADENYDLRFIDAMIPHHEGAIIMAQEVLGKSERPELQNLAVEIIQAQATEIAQMREWRQAWYPDAPDTPMAWDNQMNHMIEMSPQQISAMRMDMDLGEADDEFDRRFLQAMIPHHEGALVMAKDLQEKSDRPEMQSLAEDILTSQEAEIDQMEAWLKEW</sequence>
<dbReference type="PANTHER" id="PTHR36933:SF1">
    <property type="entry name" value="SLL0788 PROTEIN"/>
    <property type="match status" value="1"/>
</dbReference>
<dbReference type="EMBL" id="BIMW01000061">
    <property type="protein sequence ID" value="GCE93117.1"/>
    <property type="molecule type" value="Genomic_DNA"/>
</dbReference>
<comment type="caution">
    <text evidence="2">The sequence shown here is derived from an EMBL/GenBank/DDBJ whole genome shotgun (WGS) entry which is preliminary data.</text>
</comment>
<dbReference type="PROSITE" id="PS51257">
    <property type="entry name" value="PROKAR_LIPOPROTEIN"/>
    <property type="match status" value="1"/>
</dbReference>
<dbReference type="PANTHER" id="PTHR36933">
    <property type="entry name" value="SLL0788 PROTEIN"/>
    <property type="match status" value="1"/>
</dbReference>
<dbReference type="Proteomes" id="UP000326169">
    <property type="component" value="Unassembled WGS sequence"/>
</dbReference>
<keyword evidence="3" id="KW-1185">Reference proteome</keyword>
<gene>
    <name evidence="2" type="ORF">NIES46_11660</name>
</gene>